<feature type="region of interest" description="Disordered" evidence="4">
    <location>
        <begin position="1"/>
        <end position="35"/>
    </location>
</feature>
<dbReference type="InterPro" id="IPR012785">
    <property type="entry name" value="Protocat_dOase_b"/>
</dbReference>
<dbReference type="PROSITE" id="PS00083">
    <property type="entry name" value="INTRADIOL_DIOXYGENAS"/>
    <property type="match status" value="1"/>
</dbReference>
<dbReference type="EMBL" id="JAAEDI010000026">
    <property type="protein sequence ID" value="MBR0652261.1"/>
    <property type="molecule type" value="Genomic_DNA"/>
</dbReference>
<dbReference type="InterPro" id="IPR000627">
    <property type="entry name" value="Intradiol_dOase_C"/>
</dbReference>
<dbReference type="EC" id="1.13.11.3" evidence="6"/>
<dbReference type="InterPro" id="IPR024756">
    <property type="entry name" value="PCDO_beta_N"/>
</dbReference>
<gene>
    <name evidence="6" type="primary">pcaH</name>
    <name evidence="6" type="ORF">GXW78_21575</name>
</gene>
<reference evidence="7" key="1">
    <citation type="journal article" date="2021" name="Syst. Appl. Microbiol.">
        <title>Roseomonas hellenica sp. nov., isolated from roots of wild-growing Alkanna tinctoria.</title>
        <authorList>
            <person name="Rat A."/>
            <person name="Naranjo H.D."/>
            <person name="Lebbe L."/>
            <person name="Cnockaert M."/>
            <person name="Krigas N."/>
            <person name="Grigoriadou K."/>
            <person name="Maloupa E."/>
            <person name="Willems A."/>
        </authorList>
    </citation>
    <scope>NUCLEOTIDE SEQUENCE [LARGE SCALE GENOMIC DNA]</scope>
    <source>
        <strain evidence="7">LMG 31159</strain>
    </source>
</reference>
<evidence type="ECO:0000256" key="3">
    <source>
        <dbReference type="ARBA" id="ARBA00023002"/>
    </source>
</evidence>
<evidence type="ECO:0000256" key="1">
    <source>
        <dbReference type="ARBA" id="ARBA00007825"/>
    </source>
</evidence>
<dbReference type="Gene3D" id="2.60.130.10">
    <property type="entry name" value="Aromatic compound dioxygenase"/>
    <property type="match status" value="1"/>
</dbReference>
<dbReference type="Pfam" id="PF12391">
    <property type="entry name" value="PCDO_beta_N"/>
    <property type="match status" value="1"/>
</dbReference>
<dbReference type="InterPro" id="IPR015889">
    <property type="entry name" value="Intradiol_dOase_core"/>
</dbReference>
<keyword evidence="7" id="KW-1185">Reference proteome</keyword>
<evidence type="ECO:0000256" key="2">
    <source>
        <dbReference type="ARBA" id="ARBA00022964"/>
    </source>
</evidence>
<dbReference type="SUPFAM" id="SSF49482">
    <property type="entry name" value="Aromatic compound dioxygenase"/>
    <property type="match status" value="1"/>
</dbReference>
<protein>
    <submittedName>
        <fullName evidence="6">Protocatechuate 3,4-dioxygenase subunit beta</fullName>
        <ecNumber evidence="6">1.13.11.3</ecNumber>
    </submittedName>
</protein>
<evidence type="ECO:0000313" key="6">
    <source>
        <dbReference type="EMBL" id="MBR0652261.1"/>
    </source>
</evidence>
<dbReference type="GO" id="GO:0018578">
    <property type="term" value="F:protocatechuate 3,4-dioxygenase activity"/>
    <property type="evidence" value="ECO:0007669"/>
    <property type="project" value="UniProtKB-EC"/>
</dbReference>
<dbReference type="Pfam" id="PF00775">
    <property type="entry name" value="Dioxygenase_C"/>
    <property type="match status" value="1"/>
</dbReference>
<comment type="similarity">
    <text evidence="1">Belongs to the intradiol ring-cleavage dioxygenase family.</text>
</comment>
<feature type="domain" description="Intradiol ring-cleavage dioxygenases" evidence="5">
    <location>
        <begin position="76"/>
        <end position="104"/>
    </location>
</feature>
<keyword evidence="2" id="KW-0223">Dioxygenase</keyword>
<organism evidence="6 7">
    <name type="scientific">Neoroseomonas terrae</name>
    <dbReference type="NCBI Taxonomy" id="424799"/>
    <lineage>
        <taxon>Bacteria</taxon>
        <taxon>Pseudomonadati</taxon>
        <taxon>Pseudomonadota</taxon>
        <taxon>Alphaproteobacteria</taxon>
        <taxon>Acetobacterales</taxon>
        <taxon>Acetobacteraceae</taxon>
        <taxon>Neoroseomonas</taxon>
    </lineage>
</organism>
<dbReference type="InterPro" id="IPR050770">
    <property type="entry name" value="Intradiol_RC_Dioxygenase"/>
</dbReference>
<proteinExistence type="inferred from homology"/>
<dbReference type="PANTHER" id="PTHR33711">
    <property type="entry name" value="DIOXYGENASE, PUTATIVE (AFU_ORTHOLOGUE AFUA_2G02910)-RELATED"/>
    <property type="match status" value="1"/>
</dbReference>
<dbReference type="PANTHER" id="PTHR33711:SF10">
    <property type="entry name" value="INTRADIOL RING-CLEAVAGE DIOXYGENASES DOMAIN-CONTAINING PROTEIN"/>
    <property type="match status" value="1"/>
</dbReference>
<dbReference type="RefSeq" id="WP_211870976.1">
    <property type="nucleotide sequence ID" value="NZ_JAAEDI010000026.1"/>
</dbReference>
<dbReference type="Proteomes" id="UP000698752">
    <property type="component" value="Unassembled WGS sequence"/>
</dbReference>
<evidence type="ECO:0000259" key="5">
    <source>
        <dbReference type="PROSITE" id="PS00083"/>
    </source>
</evidence>
<sequence>MADPVPFRPVAAGSQPPLDLPSYRSTAKRHPDAAPIRIPTTLTEATAPRFATPWYAPHADLSVVDGKTAMGERIIVAGRVTDENGRPVRRAMVEVWQANASGRYHHARDQHDAPLDPNFLGRGRVFTDDGGRYRFTTIRPGAYPWRNPGPGWRPQHIHFGLHGNGFAQRLITQMYFPGDPLLGFDAVFQGGGDPAARDRLVAVLDPDLMEPDWALGYRFDIVLRGRAATPFENA</sequence>
<accession>A0ABS5EML3</accession>
<evidence type="ECO:0000313" key="7">
    <source>
        <dbReference type="Proteomes" id="UP000698752"/>
    </source>
</evidence>
<dbReference type="NCBIfam" id="TIGR02422">
    <property type="entry name" value="protocat_beta"/>
    <property type="match status" value="1"/>
</dbReference>
<comment type="caution">
    <text evidence="6">The sequence shown here is derived from an EMBL/GenBank/DDBJ whole genome shotgun (WGS) entry which is preliminary data.</text>
</comment>
<evidence type="ECO:0000256" key="4">
    <source>
        <dbReference type="SAM" id="MobiDB-lite"/>
    </source>
</evidence>
<name>A0ABS5EML3_9PROT</name>
<keyword evidence="3 6" id="KW-0560">Oxidoreductase</keyword>